<keyword evidence="3" id="KW-1185">Reference proteome</keyword>
<dbReference type="RefSeq" id="XP_007931054.1">
    <property type="nucleotide sequence ID" value="XM_007932863.1"/>
</dbReference>
<proteinExistence type="predicted"/>
<organism evidence="2 3">
    <name type="scientific">Pseudocercospora fijiensis (strain CIRAD86)</name>
    <name type="common">Black leaf streak disease fungus</name>
    <name type="synonym">Mycosphaerella fijiensis</name>
    <dbReference type="NCBI Taxonomy" id="383855"/>
    <lineage>
        <taxon>Eukaryota</taxon>
        <taxon>Fungi</taxon>
        <taxon>Dikarya</taxon>
        <taxon>Ascomycota</taxon>
        <taxon>Pezizomycotina</taxon>
        <taxon>Dothideomycetes</taxon>
        <taxon>Dothideomycetidae</taxon>
        <taxon>Mycosphaerellales</taxon>
        <taxon>Mycosphaerellaceae</taxon>
        <taxon>Pseudocercospora</taxon>
    </lineage>
</organism>
<dbReference type="HOGENOM" id="CLU_2307252_0_0_1"/>
<dbReference type="GeneID" id="19337724"/>
<dbReference type="AlphaFoldDB" id="M3ANU5"/>
<evidence type="ECO:0000313" key="3">
    <source>
        <dbReference type="Proteomes" id="UP000016932"/>
    </source>
</evidence>
<dbReference type="KEGG" id="pfj:MYCFIDRAFT_212474"/>
<feature type="region of interest" description="Disordered" evidence="1">
    <location>
        <begin position="56"/>
        <end position="100"/>
    </location>
</feature>
<evidence type="ECO:0000256" key="1">
    <source>
        <dbReference type="SAM" id="MobiDB-lite"/>
    </source>
</evidence>
<evidence type="ECO:0000313" key="2">
    <source>
        <dbReference type="EMBL" id="EME78773.1"/>
    </source>
</evidence>
<name>M3ANU5_PSEFD</name>
<dbReference type="EMBL" id="KB446563">
    <property type="protein sequence ID" value="EME78773.1"/>
    <property type="molecule type" value="Genomic_DNA"/>
</dbReference>
<reference evidence="2 3" key="1">
    <citation type="journal article" date="2012" name="PLoS Pathog.">
        <title>Diverse lifestyles and strategies of plant pathogenesis encoded in the genomes of eighteen Dothideomycetes fungi.</title>
        <authorList>
            <person name="Ohm R.A."/>
            <person name="Feau N."/>
            <person name="Henrissat B."/>
            <person name="Schoch C.L."/>
            <person name="Horwitz B.A."/>
            <person name="Barry K.W."/>
            <person name="Condon B.J."/>
            <person name="Copeland A.C."/>
            <person name="Dhillon B."/>
            <person name="Glaser F."/>
            <person name="Hesse C.N."/>
            <person name="Kosti I."/>
            <person name="LaButti K."/>
            <person name="Lindquist E.A."/>
            <person name="Lucas S."/>
            <person name="Salamov A.A."/>
            <person name="Bradshaw R.E."/>
            <person name="Ciuffetti L."/>
            <person name="Hamelin R.C."/>
            <person name="Kema G.H.J."/>
            <person name="Lawrence C."/>
            <person name="Scott J.A."/>
            <person name="Spatafora J.W."/>
            <person name="Turgeon B.G."/>
            <person name="de Wit P.J.G.M."/>
            <person name="Zhong S."/>
            <person name="Goodwin S.B."/>
            <person name="Grigoriev I.V."/>
        </authorList>
    </citation>
    <scope>NUCLEOTIDE SEQUENCE [LARGE SCALE GENOMIC DNA]</scope>
    <source>
        <strain evidence="2 3">CIRAD86</strain>
    </source>
</reference>
<sequence>MQTSLNCIVPSDSNLNDLDDGLIEIEERFDFCIDHESNIRHSALCYNTEQKATACSEESTLNIPRGGETEEPRQAATAADEDLDRAVRSGDVQAHPRLSN</sequence>
<dbReference type="Proteomes" id="UP000016932">
    <property type="component" value="Unassembled WGS sequence"/>
</dbReference>
<protein>
    <submittedName>
        <fullName evidence="2">Uncharacterized protein</fullName>
    </submittedName>
</protein>
<dbReference type="VEuPathDB" id="FungiDB:MYCFIDRAFT_212474"/>
<gene>
    <name evidence="2" type="ORF">MYCFIDRAFT_212474</name>
</gene>
<accession>M3ANU5</accession>